<sequence>MTITCPVCGSENPDTSEFCEACGQELGGPATVGAPPLPPKLDDTVIDIFSPGGSSKETVRLEPAPGDFLPPPPPPPPPQIAGTARLICKQPGVPTSEFLLDGSNALIGKFDPDTGPVDVDLEGFPGDEHISRLHGEIYAENGLWKIKDIGSVNGIFIKPLGQGRFGARITLPEALKPGDEIAIAKIKFLFQSP</sequence>
<dbReference type="HOGENOM" id="CLU_076840_0_0_3"/>
<proteinExistence type="predicted"/>
<dbReference type="AlphaFoldDB" id="K9TNV6"/>
<dbReference type="InterPro" id="IPR000253">
    <property type="entry name" value="FHA_dom"/>
</dbReference>
<dbReference type="Pfam" id="PF13240">
    <property type="entry name" value="Zn_Ribbon_1"/>
    <property type="match status" value="1"/>
</dbReference>
<dbReference type="OrthoDB" id="424711at2"/>
<dbReference type="SUPFAM" id="SSF49879">
    <property type="entry name" value="SMAD/FHA domain"/>
    <property type="match status" value="1"/>
</dbReference>
<dbReference type="Pfam" id="PF00498">
    <property type="entry name" value="FHA"/>
    <property type="match status" value="1"/>
</dbReference>
<dbReference type="eggNOG" id="COG1716">
    <property type="taxonomic scope" value="Bacteria"/>
</dbReference>
<dbReference type="InterPro" id="IPR026870">
    <property type="entry name" value="Zinc_ribbon_dom"/>
</dbReference>
<dbReference type="InterPro" id="IPR008984">
    <property type="entry name" value="SMAD_FHA_dom_sf"/>
</dbReference>
<evidence type="ECO:0000259" key="1">
    <source>
        <dbReference type="PROSITE" id="PS50006"/>
    </source>
</evidence>
<dbReference type="CDD" id="cd00060">
    <property type="entry name" value="FHA"/>
    <property type="match status" value="1"/>
</dbReference>
<dbReference type="Gene3D" id="2.60.200.20">
    <property type="match status" value="1"/>
</dbReference>
<keyword evidence="3" id="KW-1185">Reference proteome</keyword>
<protein>
    <submittedName>
        <fullName evidence="2">FHA domain-containing protein</fullName>
    </submittedName>
</protein>
<dbReference type="EMBL" id="CP003607">
    <property type="protein sequence ID" value="AFY83806.1"/>
    <property type="molecule type" value="Genomic_DNA"/>
</dbReference>
<dbReference type="InParanoid" id="K9TNV6"/>
<dbReference type="KEGG" id="oac:Oscil6304_4280"/>
<dbReference type="Proteomes" id="UP000010367">
    <property type="component" value="Chromosome"/>
</dbReference>
<dbReference type="STRING" id="56110.Oscil6304_4280"/>
<evidence type="ECO:0000313" key="3">
    <source>
        <dbReference type="Proteomes" id="UP000010367"/>
    </source>
</evidence>
<name>K9TNV6_9CYAN</name>
<reference evidence="2 3" key="1">
    <citation type="submission" date="2012-06" db="EMBL/GenBank/DDBJ databases">
        <title>Finished chromosome of genome of Oscillatoria acuminata PCC 6304.</title>
        <authorList>
            <consortium name="US DOE Joint Genome Institute"/>
            <person name="Gugger M."/>
            <person name="Coursin T."/>
            <person name="Rippka R."/>
            <person name="Tandeau De Marsac N."/>
            <person name="Huntemann M."/>
            <person name="Wei C.-L."/>
            <person name="Han J."/>
            <person name="Detter J.C."/>
            <person name="Han C."/>
            <person name="Tapia R."/>
            <person name="Davenport K."/>
            <person name="Daligault H."/>
            <person name="Erkkila T."/>
            <person name="Gu W."/>
            <person name="Munk A.C.C."/>
            <person name="Teshima H."/>
            <person name="Xu Y."/>
            <person name="Chain P."/>
            <person name="Chen A."/>
            <person name="Krypides N."/>
            <person name="Mavromatis K."/>
            <person name="Markowitz V."/>
            <person name="Szeto E."/>
            <person name="Ivanova N."/>
            <person name="Mikhailova N."/>
            <person name="Ovchinnikova G."/>
            <person name="Pagani I."/>
            <person name="Pati A."/>
            <person name="Goodwin L."/>
            <person name="Peters L."/>
            <person name="Pitluck S."/>
            <person name="Woyke T."/>
            <person name="Kerfeld C."/>
        </authorList>
    </citation>
    <scope>NUCLEOTIDE SEQUENCE [LARGE SCALE GENOMIC DNA]</scope>
    <source>
        <strain evidence="2 3">PCC 6304</strain>
    </source>
</reference>
<dbReference type="PROSITE" id="PS50006">
    <property type="entry name" value="FHA_DOMAIN"/>
    <property type="match status" value="1"/>
</dbReference>
<evidence type="ECO:0000313" key="2">
    <source>
        <dbReference type="EMBL" id="AFY83806.1"/>
    </source>
</evidence>
<accession>K9TNV6</accession>
<organism evidence="2 3">
    <name type="scientific">Oscillatoria acuminata PCC 6304</name>
    <dbReference type="NCBI Taxonomy" id="56110"/>
    <lineage>
        <taxon>Bacteria</taxon>
        <taxon>Bacillati</taxon>
        <taxon>Cyanobacteriota</taxon>
        <taxon>Cyanophyceae</taxon>
        <taxon>Oscillatoriophycideae</taxon>
        <taxon>Oscillatoriales</taxon>
        <taxon>Oscillatoriaceae</taxon>
        <taxon>Oscillatoria</taxon>
    </lineage>
</organism>
<feature type="domain" description="FHA" evidence="1">
    <location>
        <begin position="105"/>
        <end position="157"/>
    </location>
</feature>
<dbReference type="RefSeq" id="WP_015150430.1">
    <property type="nucleotide sequence ID" value="NC_019693.1"/>
</dbReference>
<gene>
    <name evidence="2" type="ORF">Oscil6304_4280</name>
</gene>